<dbReference type="EMBL" id="JI173435">
    <property type="protein sequence ID" value="ADY46253.1"/>
    <property type="molecule type" value="mRNA"/>
</dbReference>
<dbReference type="PANTHER" id="PTHR17602:SF4">
    <property type="entry name" value="RIBOSOME BIOGENESIS REGULATORY PROTEIN HOMOLOG"/>
    <property type="match status" value="1"/>
</dbReference>
<proteinExistence type="evidence at transcript level"/>
<accession>F1L7Z9</accession>
<evidence type="ECO:0000256" key="6">
    <source>
        <dbReference type="SAM" id="MobiDB-lite"/>
    </source>
</evidence>
<name>F1L7Z9_ASCSU</name>
<keyword evidence="3 5" id="KW-0690">Ribosome biogenesis</keyword>
<comment type="subcellular location">
    <subcellularLocation>
        <location evidence="1 5">Nucleus</location>
    </subcellularLocation>
</comment>
<keyword evidence="4 5" id="KW-0539">Nucleus</keyword>
<organism evidence="7">
    <name type="scientific">Ascaris suum</name>
    <name type="common">Pig roundworm</name>
    <name type="synonym">Ascaris lumbricoides</name>
    <dbReference type="NCBI Taxonomy" id="6253"/>
    <lineage>
        <taxon>Eukaryota</taxon>
        <taxon>Metazoa</taxon>
        <taxon>Ecdysozoa</taxon>
        <taxon>Nematoda</taxon>
        <taxon>Chromadorea</taxon>
        <taxon>Rhabditida</taxon>
        <taxon>Spirurina</taxon>
        <taxon>Ascaridomorpha</taxon>
        <taxon>Ascaridoidea</taxon>
        <taxon>Ascarididae</taxon>
        <taxon>Ascaris</taxon>
    </lineage>
</organism>
<sequence>MTAEVIYRPTTVTKLVDPYTDLGNLLLIDTDPPPADAPDSIPNEEELLARVRDNTQYLFNKIWELERERVDEAICAKLPRPALRLPREKVLPEKRQLTKWEQYAQAKGIRKKKKDSKVFDETAKEWKPRYGYRRGKDSTKDWLIEIPDHKDPMVDYFAEREEAKKERVHKNELQRLRNIRRSMKARNDGGDTVPLGLSTDLESRTRHELVNQMNRARQATASLGKFQPMLKDEKVPKKTGKTHKFAANEASIATERKRYLEIFDQISSKKPKIDETRLIASEGDKQETSKTNTRKGHDKGGRSRHKSSIHRQQHFQNKIKKNKKGGGKARRGGKTSRQ</sequence>
<protein>
    <recommendedName>
        <fullName evidence="5">Ribosome biogenesis regulatory protein</fullName>
    </recommendedName>
</protein>
<dbReference type="AlphaFoldDB" id="F1L7Z9"/>
<dbReference type="Pfam" id="PF04939">
    <property type="entry name" value="RRS1"/>
    <property type="match status" value="1"/>
</dbReference>
<comment type="function">
    <text evidence="5">Involved in ribosomal large subunit assembly.</text>
</comment>
<comment type="similarity">
    <text evidence="2 5">Belongs to the RRS1 family.</text>
</comment>
<dbReference type="PANTHER" id="PTHR17602">
    <property type="entry name" value="RIBOSOME BIOGENESIS REGULATORY PROTEIN"/>
    <property type="match status" value="1"/>
</dbReference>
<feature type="compositionally biased region" description="Basic residues" evidence="6">
    <location>
        <begin position="292"/>
        <end position="338"/>
    </location>
</feature>
<evidence type="ECO:0000256" key="1">
    <source>
        <dbReference type="ARBA" id="ARBA00004123"/>
    </source>
</evidence>
<dbReference type="GO" id="GO:0042273">
    <property type="term" value="P:ribosomal large subunit biogenesis"/>
    <property type="evidence" value="ECO:0007669"/>
    <property type="project" value="TreeGrafter"/>
</dbReference>
<dbReference type="GO" id="GO:0030687">
    <property type="term" value="C:preribosome, large subunit precursor"/>
    <property type="evidence" value="ECO:0007669"/>
    <property type="project" value="TreeGrafter"/>
</dbReference>
<dbReference type="GO" id="GO:0005730">
    <property type="term" value="C:nucleolus"/>
    <property type="evidence" value="ECO:0007669"/>
    <property type="project" value="TreeGrafter"/>
</dbReference>
<dbReference type="GO" id="GO:0000447">
    <property type="term" value="P:endonucleolytic cleavage in ITS1 to separate SSU-rRNA from 5.8S rRNA and LSU-rRNA from tricistronic rRNA transcript (SSU-rRNA, 5.8S rRNA, LSU-rRNA)"/>
    <property type="evidence" value="ECO:0007669"/>
    <property type="project" value="TreeGrafter"/>
</dbReference>
<feature type="region of interest" description="Disordered" evidence="6">
    <location>
        <begin position="270"/>
        <end position="338"/>
    </location>
</feature>
<reference evidence="7" key="1">
    <citation type="journal article" date="2011" name="Genome Res.">
        <title>Deep small RNA sequencing from the nematode Ascaris reveals conservation, functional diversification, and novel developmental profiles.</title>
        <authorList>
            <person name="Wang J."/>
            <person name="Czech B."/>
            <person name="Crunk A."/>
            <person name="Wallace A."/>
            <person name="Mitreva M."/>
            <person name="Hannon G.J."/>
            <person name="Davis R.E."/>
        </authorList>
    </citation>
    <scope>NUCLEOTIDE SEQUENCE</scope>
</reference>
<evidence type="ECO:0000256" key="3">
    <source>
        <dbReference type="ARBA" id="ARBA00022517"/>
    </source>
</evidence>
<evidence type="ECO:0000256" key="2">
    <source>
        <dbReference type="ARBA" id="ARBA00010077"/>
    </source>
</evidence>
<evidence type="ECO:0000313" key="7">
    <source>
        <dbReference type="EMBL" id="ADY46253.1"/>
    </source>
</evidence>
<evidence type="ECO:0000256" key="5">
    <source>
        <dbReference type="RuleBase" id="RU364132"/>
    </source>
</evidence>
<evidence type="ECO:0000256" key="4">
    <source>
        <dbReference type="ARBA" id="ARBA00023242"/>
    </source>
</evidence>
<feature type="compositionally biased region" description="Basic and acidic residues" evidence="6">
    <location>
        <begin position="271"/>
        <end position="288"/>
    </location>
</feature>
<dbReference type="InterPro" id="IPR007023">
    <property type="entry name" value="Ribosom_reg"/>
</dbReference>